<dbReference type="OrthoDB" id="677174at2"/>
<protein>
    <submittedName>
        <fullName evidence="2">Uncharacterized protein</fullName>
    </submittedName>
</protein>
<dbReference type="eggNOG" id="COG1246">
    <property type="taxonomic scope" value="Bacteria"/>
</dbReference>
<keyword evidence="1" id="KW-0812">Transmembrane</keyword>
<evidence type="ECO:0000256" key="1">
    <source>
        <dbReference type="SAM" id="Phobius"/>
    </source>
</evidence>
<reference evidence="2 3" key="1">
    <citation type="submission" date="2013-08" db="EMBL/GenBank/DDBJ databases">
        <title>The genome sequence of Knoellia subterranea.</title>
        <authorList>
            <person name="Zhu W."/>
            <person name="Wang G."/>
        </authorList>
    </citation>
    <scope>NUCLEOTIDE SEQUENCE [LARGE SCALE GENOMIC DNA]</scope>
    <source>
        <strain evidence="2 3">KCTC 19937</strain>
    </source>
</reference>
<dbReference type="AlphaFoldDB" id="A0A0A0JQ00"/>
<dbReference type="EMBL" id="AVPK01000001">
    <property type="protein sequence ID" value="KGN39248.1"/>
    <property type="molecule type" value="Genomic_DNA"/>
</dbReference>
<feature type="transmembrane region" description="Helical" evidence="1">
    <location>
        <begin position="46"/>
        <end position="66"/>
    </location>
</feature>
<gene>
    <name evidence="2" type="ORF">N803_01800</name>
</gene>
<accession>A0A0A0JQ00</accession>
<dbReference type="RefSeq" id="WP_035902078.1">
    <property type="nucleotide sequence ID" value="NZ_AVPK01000001.1"/>
</dbReference>
<keyword evidence="1" id="KW-0472">Membrane</keyword>
<dbReference type="Proteomes" id="UP000030011">
    <property type="component" value="Unassembled WGS sequence"/>
</dbReference>
<name>A0A0A0JQ00_9MICO</name>
<comment type="caution">
    <text evidence="2">The sequence shown here is derived from an EMBL/GenBank/DDBJ whole genome shotgun (WGS) entry which is preliminary data.</text>
</comment>
<dbReference type="STRING" id="1385521.N803_01800"/>
<keyword evidence="3" id="KW-1185">Reference proteome</keyword>
<keyword evidence="1" id="KW-1133">Transmembrane helix</keyword>
<organism evidence="2 3">
    <name type="scientific">Knoellia subterranea KCTC 19937</name>
    <dbReference type="NCBI Taxonomy" id="1385521"/>
    <lineage>
        <taxon>Bacteria</taxon>
        <taxon>Bacillati</taxon>
        <taxon>Actinomycetota</taxon>
        <taxon>Actinomycetes</taxon>
        <taxon>Micrococcales</taxon>
        <taxon>Intrasporangiaceae</taxon>
        <taxon>Knoellia</taxon>
    </lineage>
</organism>
<evidence type="ECO:0000313" key="3">
    <source>
        <dbReference type="Proteomes" id="UP000030011"/>
    </source>
</evidence>
<sequence>MSWLDALGWFGSALLVFSLLQARILRLRVLNTVACVILTVFNALLGVWPMVAMNIVLAAINLWFIARMLREKNDETAFAVIEVEEDDAYFQHFVEVQRSDIAKFNPGFVGVTESAERFAYLVLHGHETVGVVVVRDAGEGVGQVELDYVTERYRDFTPGEFVWRHSGLFAGHGWRTIRTPDGMVGAYYERLGFHRDGDAWALDIAGVTRPADPEGAAGPA</sequence>
<proteinExistence type="predicted"/>
<evidence type="ECO:0000313" key="2">
    <source>
        <dbReference type="EMBL" id="KGN39248.1"/>
    </source>
</evidence>